<keyword evidence="3" id="KW-1185">Reference proteome</keyword>
<dbReference type="EMBL" id="LACI01000583">
    <property type="protein sequence ID" value="KJU86448.1"/>
    <property type="molecule type" value="Genomic_DNA"/>
</dbReference>
<reference evidence="2 3" key="1">
    <citation type="submission" date="2015-02" db="EMBL/GenBank/DDBJ databases">
        <title>Single-cell genomics of uncultivated deep-branching MTB reveals a conserved set of magnetosome genes.</title>
        <authorList>
            <person name="Kolinko S."/>
            <person name="Richter M."/>
            <person name="Glockner F.O."/>
            <person name="Brachmann A."/>
            <person name="Schuler D."/>
        </authorList>
    </citation>
    <scope>NUCLEOTIDE SEQUENCE [LARGE SCALE GENOMIC DNA]</scope>
    <source>
        <strain evidence="2">TM-1</strain>
    </source>
</reference>
<accession>A0A0F3H0K2</accession>
<proteinExistence type="predicted"/>
<name>A0A0F3H0K2_9BACT</name>
<organism evidence="2 3">
    <name type="scientific">Candidatus Magnetobacterium bavaricum</name>
    <dbReference type="NCBI Taxonomy" id="29290"/>
    <lineage>
        <taxon>Bacteria</taxon>
        <taxon>Pseudomonadati</taxon>
        <taxon>Nitrospirota</taxon>
        <taxon>Thermodesulfovibrionia</taxon>
        <taxon>Thermodesulfovibrionales</taxon>
        <taxon>Candidatus Magnetobacteriaceae</taxon>
        <taxon>Candidatus Magnetobacterium</taxon>
    </lineage>
</organism>
<evidence type="ECO:0000313" key="2">
    <source>
        <dbReference type="EMBL" id="KJU86448.1"/>
    </source>
</evidence>
<comment type="caution">
    <text evidence="2">The sequence shown here is derived from an EMBL/GenBank/DDBJ whole genome shotgun (WGS) entry which is preliminary data.</text>
</comment>
<evidence type="ECO:0000256" key="1">
    <source>
        <dbReference type="SAM" id="Phobius"/>
    </source>
</evidence>
<sequence length="194" mass="21744">MNSLKCLQLSCSDLLILSTKSELFIISFICSGNRMSIIHSISLSVNVSFLSSFSVKFFLFFLSFFTLNTKFFLFSLSLFALNTEFKQSISLNVSFLLNMLLSTDLIILSIVLFGNNIKAKHSTSISEIFCKSKSLLKVAKPPLDRYMIRSLCHLLLCLLVFFIILLIPSLTNSGNLSMQKLNLFSNSSLTKSSS</sequence>
<keyword evidence="1" id="KW-0812">Transmembrane</keyword>
<feature type="transmembrane region" description="Helical" evidence="1">
    <location>
        <begin position="93"/>
        <end position="114"/>
    </location>
</feature>
<evidence type="ECO:0000313" key="3">
    <source>
        <dbReference type="Proteomes" id="UP000033423"/>
    </source>
</evidence>
<feature type="transmembrane region" description="Helical" evidence="1">
    <location>
        <begin position="146"/>
        <end position="167"/>
    </location>
</feature>
<keyword evidence="1" id="KW-1133">Transmembrane helix</keyword>
<dbReference type="AlphaFoldDB" id="A0A0F3H0K2"/>
<dbReference type="Proteomes" id="UP000033423">
    <property type="component" value="Unassembled WGS sequence"/>
</dbReference>
<protein>
    <submittedName>
        <fullName evidence="2">Membrane protein</fullName>
    </submittedName>
</protein>
<keyword evidence="1" id="KW-0472">Membrane</keyword>
<feature type="transmembrane region" description="Helical" evidence="1">
    <location>
        <begin position="57"/>
        <end position="81"/>
    </location>
</feature>
<gene>
    <name evidence="2" type="ORF">MBAV_001359</name>
</gene>